<dbReference type="GeneID" id="7846064"/>
<evidence type="ECO:0000313" key="4">
    <source>
        <dbReference type="EMBL" id="EAR88016.2"/>
    </source>
</evidence>
<gene>
    <name evidence="4" type="ORF">TTHERM_00011820</name>
</gene>
<protein>
    <submittedName>
        <fullName evidence="4">Transmembrane protein, putative</fullName>
    </submittedName>
</protein>
<feature type="compositionally biased region" description="Low complexity" evidence="2">
    <location>
        <begin position="653"/>
        <end position="670"/>
    </location>
</feature>
<feature type="transmembrane region" description="Helical" evidence="3">
    <location>
        <begin position="1294"/>
        <end position="1313"/>
    </location>
</feature>
<dbReference type="EMBL" id="GG662845">
    <property type="protein sequence ID" value="EAR88016.2"/>
    <property type="molecule type" value="Genomic_DNA"/>
</dbReference>
<dbReference type="InterPro" id="IPR052994">
    <property type="entry name" value="Tiny_macrocysts_regulators"/>
</dbReference>
<dbReference type="Proteomes" id="UP000009168">
    <property type="component" value="Unassembled WGS sequence"/>
</dbReference>
<evidence type="ECO:0000256" key="3">
    <source>
        <dbReference type="SAM" id="Phobius"/>
    </source>
</evidence>
<dbReference type="InParanoid" id="Q22RV6"/>
<keyword evidence="5" id="KW-1185">Reference proteome</keyword>
<feature type="compositionally biased region" description="Basic and acidic residues" evidence="2">
    <location>
        <begin position="633"/>
        <end position="648"/>
    </location>
</feature>
<keyword evidence="3" id="KW-1133">Transmembrane helix</keyword>
<keyword evidence="1" id="KW-0175">Coiled coil</keyword>
<keyword evidence="3 4" id="KW-0812">Transmembrane</keyword>
<dbReference type="KEGG" id="tet:TTHERM_00011820"/>
<feature type="region of interest" description="Disordered" evidence="2">
    <location>
        <begin position="621"/>
        <end position="672"/>
    </location>
</feature>
<feature type="coiled-coil region" evidence="1">
    <location>
        <begin position="87"/>
        <end position="118"/>
    </location>
</feature>
<feature type="transmembrane region" description="Helical" evidence="3">
    <location>
        <begin position="1500"/>
        <end position="1520"/>
    </location>
</feature>
<reference evidence="5" key="1">
    <citation type="journal article" date="2006" name="PLoS Biol.">
        <title>Macronuclear genome sequence of the ciliate Tetrahymena thermophila, a model eukaryote.</title>
        <authorList>
            <person name="Eisen J.A."/>
            <person name="Coyne R.S."/>
            <person name="Wu M."/>
            <person name="Wu D."/>
            <person name="Thiagarajan M."/>
            <person name="Wortman J.R."/>
            <person name="Badger J.H."/>
            <person name="Ren Q."/>
            <person name="Amedeo P."/>
            <person name="Jones K.M."/>
            <person name="Tallon L.J."/>
            <person name="Delcher A.L."/>
            <person name="Salzberg S.L."/>
            <person name="Silva J.C."/>
            <person name="Haas B.J."/>
            <person name="Majoros W.H."/>
            <person name="Farzad M."/>
            <person name="Carlton J.M."/>
            <person name="Smith R.K. Jr."/>
            <person name="Garg J."/>
            <person name="Pearlman R.E."/>
            <person name="Karrer K.M."/>
            <person name="Sun L."/>
            <person name="Manning G."/>
            <person name="Elde N.C."/>
            <person name="Turkewitz A.P."/>
            <person name="Asai D.J."/>
            <person name="Wilkes D.E."/>
            <person name="Wang Y."/>
            <person name="Cai H."/>
            <person name="Collins K."/>
            <person name="Stewart B.A."/>
            <person name="Lee S.R."/>
            <person name="Wilamowska K."/>
            <person name="Weinberg Z."/>
            <person name="Ruzzo W.L."/>
            <person name="Wloga D."/>
            <person name="Gaertig J."/>
            <person name="Frankel J."/>
            <person name="Tsao C.-C."/>
            <person name="Gorovsky M.A."/>
            <person name="Keeling P.J."/>
            <person name="Waller R.F."/>
            <person name="Patron N.J."/>
            <person name="Cherry J.M."/>
            <person name="Stover N.A."/>
            <person name="Krieger C.J."/>
            <person name="del Toro C."/>
            <person name="Ryder H.F."/>
            <person name="Williamson S.C."/>
            <person name="Barbeau R.A."/>
            <person name="Hamilton E.P."/>
            <person name="Orias E."/>
        </authorList>
    </citation>
    <scope>NUCLEOTIDE SEQUENCE [LARGE SCALE GENOMIC DNA]</scope>
    <source>
        <strain evidence="5">SB210</strain>
    </source>
</reference>
<feature type="transmembrane region" description="Helical" evidence="3">
    <location>
        <begin position="1715"/>
        <end position="1735"/>
    </location>
</feature>
<evidence type="ECO:0000256" key="2">
    <source>
        <dbReference type="SAM" id="MobiDB-lite"/>
    </source>
</evidence>
<organism evidence="4 5">
    <name type="scientific">Tetrahymena thermophila (strain SB210)</name>
    <dbReference type="NCBI Taxonomy" id="312017"/>
    <lineage>
        <taxon>Eukaryota</taxon>
        <taxon>Sar</taxon>
        <taxon>Alveolata</taxon>
        <taxon>Ciliophora</taxon>
        <taxon>Intramacronucleata</taxon>
        <taxon>Oligohymenophorea</taxon>
        <taxon>Hymenostomatida</taxon>
        <taxon>Tetrahymenina</taxon>
        <taxon>Tetrahymenidae</taxon>
        <taxon>Tetrahymena</taxon>
    </lineage>
</organism>
<dbReference type="PANTHER" id="PTHR31600">
    <property type="entry name" value="TINY MACROCYSTS PROTEIN B-RELATED"/>
    <property type="match status" value="1"/>
</dbReference>
<feature type="transmembrane region" description="Helical" evidence="3">
    <location>
        <begin position="1097"/>
        <end position="1119"/>
    </location>
</feature>
<name>Q22RV6_TETTS</name>
<proteinExistence type="predicted"/>
<dbReference type="PANTHER" id="PTHR31600:SF2">
    <property type="entry name" value="GAMETE ENRICHED GENE 10 PROTEIN-RELATED"/>
    <property type="match status" value="1"/>
</dbReference>
<dbReference type="RefSeq" id="XP_001008261.2">
    <property type="nucleotide sequence ID" value="XM_001008261.2"/>
</dbReference>
<dbReference type="OrthoDB" id="294856at2759"/>
<accession>Q22RV6</accession>
<dbReference type="HOGENOM" id="CLU_244487_0_0_1"/>
<sequence length="1772" mass="206600">MIQNIKYRFGNQSIYFQLISNIITEKLENEIGKMNEKFIQQKRKEELNIKHINLSEEMCNFYIPIIKDIIHDKSEMWGKMQKGFLRMDQYQREVLILMRKIEQTKNDFLRQMRKYDRKIDFSCCLAIKKLKQLFYLFILNDGVTAFHLDEEIIELRKRDAFSEKDTLTNENLIKKNIVSLTISISQNLGMIKSKKDLKTAQFFGFSEQEFQKINKINELMPHFIEKNHDNMIKQFMSRGTSQYIKSFLYSFCVNSKGYVMPVKVYTDFSFLSLDDFYIRGIILKANKGSQYIVFDRSGKIVGITEKLAQRLFIDSDIMKILPPAEQVIKYLNAFLLFPQIITKLQKKKKYILQNYEQQHTDIVLQSDKGYFYFDTQLISQYQQFSNYLEKKSSHLNKSQSRNLEKSNKLKEIHILDVLSRDSIRKYHKFIKSQAREQSLQSSSRYTLAQSVKNQSSYSKNRGTINITTNNSQSFNTQFLKSIFKIQKQNLQRFFKFSFKYTLSYHTLPLISKFDQNTSENNSFFNIQTNQREIYFSLQLDDSQLKENQKQIQNQHENSFQENLANYIMKLSCIPTLDQLNKSILQQSEDEDVLIKEQSSNIDRKIPKSFLKFLDSNAKSDKKIQKNLETQSENSKREKQQKNEIKDSENQTGSIFGSTSNSESESSSEDQSFGEDIYNYKTQEGKNVIMQKRISEKFQNIQTKLDDLLDENEISVTDMLAIDSYYKAKRVILQNSNAGNLISALEAAIAEELFELKKEKQIIKNLYKAKQNSSDVSIDFQNSINQNEGQITFRNMQSNINNNKEQNSSINQRNHFKKLNSDISGLSLQKSKQQLSNSLQLIQDKIEQISHQDIDPQQENIEYSNIILRPQQSSYVNISHRFNVSQENLTTHNLNQTYQNNHINISSRPLVSYSKEISSNILDQASHTSFDVNKSPKKQRSFLKQISSIVQKISENQNLRNSTSKKQSFIQNSTVLACNSELQNDLKIKFVQNSQLEQDLQHKSFTNLHSTQQINSNEFQNQLNISDSSKLGAIKKTNISKETHEDVMNNLLNNVCLIEGQGERVSIHSSSRSSSSQVGLFLKEIIQKGKVPSGAKSYSILLIIFTLIFIGLNLTNLFIIQNDMQTFSESSIIIRSPRKLLRNYAKSLYGKYILLQLQTNYLKDTSDNYFQNLANQYLEKGATDYVGILQQQSTSLIQYLQKYQKQQNSSTYPFQLYNTYISSQANLEISLFFESINYDLICNQLNYTQNVQNNCFTTLRANFFTYSTQLVNFVQFVVDVIETTAINLILKFTYISVAAIISVVVIPLCAMPFAKNINTYVEKILMIVSRIYYSQSQIERQKLHICQQLIQLDDNEYLKYNYNEVFSLRYKMFDHSIINNMQQIQTHQASKRVETFQNKEYLNINLKNQKLSTPSKLQSSKIRSGNNQSEPKQNLQKNYKNSTNKVVRNALEGKLNGQNQVQQRLQSNYNSDSIQNKRKDYILQSRIQDQKLSIVKRIQSLLIFMTVAIVYFLVIIIYLNLKSSYLQQPVEINRKTNLLHVNTINYLISSEFLAFDLKLKKVWSTYQINDLQSFYDISKSNLNNIQEISNNLTETIYGDSPYTPETEQKMKNLIEGYVCPYMTTNNCTGDLQQLTSFGIKTAVSQFFKIHNSFLNVFDPNETPDDQLKSYLNAQERVIAFTNFFKAQDEVFDIFSSTANLSITDVSNSIQQFLQNFLIYCGCLVALLIVTLFTYSIKNLYRQIQLTNFFLIFIPEEKLLEEVTLQMLKNIQKM</sequence>
<evidence type="ECO:0000313" key="5">
    <source>
        <dbReference type="Proteomes" id="UP000009168"/>
    </source>
</evidence>
<feature type="region of interest" description="Disordered" evidence="2">
    <location>
        <begin position="1411"/>
        <end position="1440"/>
    </location>
</feature>
<evidence type="ECO:0000256" key="1">
    <source>
        <dbReference type="SAM" id="Coils"/>
    </source>
</evidence>
<keyword evidence="3" id="KW-0472">Membrane</keyword>